<dbReference type="GO" id="GO:0005829">
    <property type="term" value="C:cytosol"/>
    <property type="evidence" value="ECO:0007669"/>
    <property type="project" value="TreeGrafter"/>
</dbReference>
<protein>
    <submittedName>
        <fullName evidence="5">rRNA methyltransferase</fullName>
    </submittedName>
</protein>
<dbReference type="EMBL" id="MLHK01000078">
    <property type="protein sequence ID" value="OOF43145.1"/>
    <property type="molecule type" value="Genomic_DNA"/>
</dbReference>
<evidence type="ECO:0000313" key="5">
    <source>
        <dbReference type="EMBL" id="OOF43145.1"/>
    </source>
</evidence>
<dbReference type="RefSeq" id="WP_077474715.1">
    <property type="nucleotide sequence ID" value="NZ_MLHK01000078.1"/>
</dbReference>
<dbReference type="GO" id="GO:0003723">
    <property type="term" value="F:RNA binding"/>
    <property type="evidence" value="ECO:0007669"/>
    <property type="project" value="InterPro"/>
</dbReference>
<organism evidence="5 6">
    <name type="scientific">Rodentibacter trehalosifermentans</name>
    <dbReference type="NCBI Taxonomy" id="1908263"/>
    <lineage>
        <taxon>Bacteria</taxon>
        <taxon>Pseudomonadati</taxon>
        <taxon>Pseudomonadota</taxon>
        <taxon>Gammaproteobacteria</taxon>
        <taxon>Pasteurellales</taxon>
        <taxon>Pasteurellaceae</taxon>
        <taxon>Rodentibacter</taxon>
    </lineage>
</organism>
<dbReference type="AlphaFoldDB" id="A0A1V3IN83"/>
<evidence type="ECO:0000313" key="6">
    <source>
        <dbReference type="Proteomes" id="UP000188728"/>
    </source>
</evidence>
<dbReference type="GO" id="GO:0006396">
    <property type="term" value="P:RNA processing"/>
    <property type="evidence" value="ECO:0007669"/>
    <property type="project" value="InterPro"/>
</dbReference>
<dbReference type="PANTHER" id="PTHR46429:SF2">
    <property type="entry name" value="TRNA_RRNA METHYLTRANSFERASE"/>
    <property type="match status" value="1"/>
</dbReference>
<keyword evidence="2 5" id="KW-0808">Transferase</keyword>
<dbReference type="SMART" id="SM00967">
    <property type="entry name" value="SpoU_sub_bind"/>
    <property type="match status" value="1"/>
</dbReference>
<evidence type="ECO:0000256" key="1">
    <source>
        <dbReference type="ARBA" id="ARBA00022603"/>
    </source>
</evidence>
<dbReference type="SUPFAM" id="SSF75217">
    <property type="entry name" value="alpha/beta knot"/>
    <property type="match status" value="1"/>
</dbReference>
<dbReference type="GO" id="GO:0008173">
    <property type="term" value="F:RNA methyltransferase activity"/>
    <property type="evidence" value="ECO:0007669"/>
    <property type="project" value="InterPro"/>
</dbReference>
<dbReference type="InterPro" id="IPR029026">
    <property type="entry name" value="tRNA_m1G_MTases_N"/>
</dbReference>
<dbReference type="InterPro" id="IPR001537">
    <property type="entry name" value="SpoU_MeTrfase"/>
</dbReference>
<dbReference type="SUPFAM" id="SSF55315">
    <property type="entry name" value="L30e-like"/>
    <property type="match status" value="1"/>
</dbReference>
<dbReference type="GO" id="GO:0032259">
    <property type="term" value="P:methylation"/>
    <property type="evidence" value="ECO:0007669"/>
    <property type="project" value="UniProtKB-KW"/>
</dbReference>
<feature type="compositionally biased region" description="Basic and acidic residues" evidence="3">
    <location>
        <begin position="17"/>
        <end position="39"/>
    </location>
</feature>
<dbReference type="InterPro" id="IPR013123">
    <property type="entry name" value="SpoU_subst-bd"/>
</dbReference>
<dbReference type="CDD" id="cd18095">
    <property type="entry name" value="SpoU-like_rRNA-MTase"/>
    <property type="match status" value="1"/>
</dbReference>
<dbReference type="Pfam" id="PF08032">
    <property type="entry name" value="SpoU_sub_bind"/>
    <property type="match status" value="1"/>
</dbReference>
<dbReference type="InterPro" id="IPR016479">
    <property type="entry name" value="YfiF_prd"/>
</dbReference>
<dbReference type="Gene3D" id="3.40.1280.10">
    <property type="match status" value="1"/>
</dbReference>
<evidence type="ECO:0000256" key="3">
    <source>
        <dbReference type="SAM" id="MobiDB-lite"/>
    </source>
</evidence>
<dbReference type="Pfam" id="PF00588">
    <property type="entry name" value="SpoU_methylase"/>
    <property type="match status" value="1"/>
</dbReference>
<dbReference type="InterPro" id="IPR029028">
    <property type="entry name" value="Alpha/beta_knot_MTases"/>
</dbReference>
<name>A0A1V3IN83_9PAST</name>
<keyword evidence="1 5" id="KW-0489">Methyltransferase</keyword>
<evidence type="ECO:0000256" key="2">
    <source>
        <dbReference type="ARBA" id="ARBA00022679"/>
    </source>
</evidence>
<dbReference type="PIRSF" id="PIRSF006280">
    <property type="entry name" value="YfiF_prd"/>
    <property type="match status" value="1"/>
</dbReference>
<comment type="caution">
    <text evidence="5">The sequence shown here is derived from an EMBL/GenBank/DDBJ whole genome shotgun (WGS) entry which is preliminary data.</text>
</comment>
<feature type="domain" description="RNA 2-O ribose methyltransferase substrate binding" evidence="4">
    <location>
        <begin position="126"/>
        <end position="201"/>
    </location>
</feature>
<feature type="region of interest" description="Disordered" evidence="3">
    <location>
        <begin position="1"/>
        <end position="59"/>
    </location>
</feature>
<dbReference type="Gene3D" id="3.30.1330.30">
    <property type="match status" value="1"/>
</dbReference>
<accession>A0A1V3IN83</accession>
<dbReference type="InterPro" id="IPR029064">
    <property type="entry name" value="Ribosomal_eL30-like_sf"/>
</dbReference>
<sequence length="359" mass="40811">MNHSRKPTFQTNSGKFFQERSPKREPFRRAENHQNDEKHRQNRPPFNRKRDSQKSEAHFQTEVRELRVEELSLSKAPSFARNNEQNQVSVVVKSSGIAYKPKEKKTGALSPRAPEKIKKNRAEEMKVCGENACLELFAQRPESIVRIWATVQMSHKIGEILRYLAANKKVYHVVGNEELSLVSGTEHHGGICMLVKKTRPFTLQGYLSVSHREDILVLLDKVNNAQNIGGVLRTCAFYGVKNLVTNQSENLYSPTAMRIAEGGAEHIRLLECWDTESALQQLRQAGYQIIHVAQGKKGIPLTQVQFNKKVVFLLSETDTEDLYEKQDVSVCLSLSNPLKNGLNIAVNNGILLAKWYFDK</sequence>
<dbReference type="PANTHER" id="PTHR46429">
    <property type="entry name" value="23S RRNA (GUANOSINE-2'-O-)-METHYLTRANSFERASE RLMB"/>
    <property type="match status" value="1"/>
</dbReference>
<evidence type="ECO:0000259" key="4">
    <source>
        <dbReference type="SMART" id="SM00967"/>
    </source>
</evidence>
<feature type="compositionally biased region" description="Basic and acidic residues" evidence="3">
    <location>
        <begin position="48"/>
        <end position="59"/>
    </location>
</feature>
<reference evidence="5 6" key="1">
    <citation type="submission" date="2016-10" db="EMBL/GenBank/DDBJ databases">
        <title>Rodentibacter gen. nov. and new species.</title>
        <authorList>
            <person name="Christensen H."/>
        </authorList>
    </citation>
    <scope>NUCLEOTIDE SEQUENCE [LARGE SCALE GENOMIC DNA]</scope>
    <source>
        <strain evidence="5 6">H1983213011</strain>
    </source>
</reference>
<dbReference type="Proteomes" id="UP000188728">
    <property type="component" value="Unassembled WGS sequence"/>
</dbReference>
<dbReference type="InterPro" id="IPR004441">
    <property type="entry name" value="rRNA_MeTrfase_TrmH"/>
</dbReference>
<proteinExistence type="predicted"/>
<gene>
    <name evidence="5" type="ORF">BKK51_12015</name>
</gene>